<protein>
    <recommendedName>
        <fullName evidence="3">DUF982 domain-containing protein</fullName>
    </recommendedName>
</protein>
<comment type="caution">
    <text evidence="1">The sequence shown here is derived from an EMBL/GenBank/DDBJ whole genome shotgun (WGS) entry which is preliminary data.</text>
</comment>
<organism evidence="1 2">
    <name type="scientific">Ancylobacter oerskovii</name>
    <dbReference type="NCBI Taxonomy" id="459519"/>
    <lineage>
        <taxon>Bacteria</taxon>
        <taxon>Pseudomonadati</taxon>
        <taxon>Pseudomonadota</taxon>
        <taxon>Alphaproteobacteria</taxon>
        <taxon>Hyphomicrobiales</taxon>
        <taxon>Xanthobacteraceae</taxon>
        <taxon>Ancylobacter</taxon>
    </lineage>
</organism>
<evidence type="ECO:0008006" key="3">
    <source>
        <dbReference type="Google" id="ProtNLM"/>
    </source>
</evidence>
<dbReference type="RefSeq" id="WP_378296670.1">
    <property type="nucleotide sequence ID" value="NZ_JBHUHD010000001.1"/>
</dbReference>
<reference evidence="2" key="1">
    <citation type="journal article" date="2019" name="Int. J. Syst. Evol. Microbiol.">
        <title>The Global Catalogue of Microorganisms (GCM) 10K type strain sequencing project: providing services to taxonomists for standard genome sequencing and annotation.</title>
        <authorList>
            <consortium name="The Broad Institute Genomics Platform"/>
            <consortium name="The Broad Institute Genome Sequencing Center for Infectious Disease"/>
            <person name="Wu L."/>
            <person name="Ma J."/>
        </authorList>
    </citation>
    <scope>NUCLEOTIDE SEQUENCE [LARGE SCALE GENOMIC DNA]</scope>
    <source>
        <strain evidence="2">CCM 7435</strain>
    </source>
</reference>
<evidence type="ECO:0000313" key="2">
    <source>
        <dbReference type="Proteomes" id="UP001597299"/>
    </source>
</evidence>
<keyword evidence="2" id="KW-1185">Reference proteome</keyword>
<dbReference type="Proteomes" id="UP001597299">
    <property type="component" value="Unassembled WGS sequence"/>
</dbReference>
<accession>A0ABW4Z1L0</accession>
<gene>
    <name evidence="1" type="ORF">ACFSNC_17885</name>
</gene>
<name>A0ABW4Z1L0_9HYPH</name>
<proteinExistence type="predicted"/>
<evidence type="ECO:0000313" key="1">
    <source>
        <dbReference type="EMBL" id="MFD2142281.1"/>
    </source>
</evidence>
<dbReference type="EMBL" id="JBHUHD010000001">
    <property type="protein sequence ID" value="MFD2142281.1"/>
    <property type="molecule type" value="Genomic_DNA"/>
</dbReference>
<sequence length="77" mass="8152">MSERPCRFCGRAFLIGGGCMNTRDMEDSKSRVCFAALIAHGGGEYSANQAIAAGIEACVRRDTPAGRAALEDARNAE</sequence>